<protein>
    <submittedName>
        <fullName evidence="1">Uncharacterized protein</fullName>
    </submittedName>
</protein>
<dbReference type="EMBL" id="BAABUK010000030">
    <property type="protein sequence ID" value="GAA5816210.1"/>
    <property type="molecule type" value="Genomic_DNA"/>
</dbReference>
<comment type="caution">
    <text evidence="1">The sequence shown here is derived from an EMBL/GenBank/DDBJ whole genome shotgun (WGS) entry which is preliminary data.</text>
</comment>
<name>A0ABP9ZAR8_9FUNG</name>
<dbReference type="Proteomes" id="UP001473302">
    <property type="component" value="Unassembled WGS sequence"/>
</dbReference>
<sequence>MIDRDIFSTSTRHMNFSIALRNYITYDKQKSKVLSWGKKCDNEDEDTVQIDISEERLNRLFKKGKDCWNQDDLFLFKAVSDYIRLSVENLIEKKVKDTDALHYIFVVPSEWKEEIREVLIRPIFVRANLISKDDHKDRLLFCTDVESLYYFITRNHKNYDLKLSRNTITTVICVEKDNEVSIKLDSILIGHSRFGFSNSLSFPKLMASNLSFLTTNDVKNGIREFLKTKFSFDAREETIQNIMEDIERNNSYNVLSFERDRDTVPDLNKPFITRVSIEMLDRKHRTLLKSIRPIDICAEISKNSTNYLKPLFQNDPVKEYSLLKLNTKRGRFKVDKGLLNWSGHLLEYNRISFGSNYIVPKRLRSTEFDYSDALEGAVQYMFDALQDSDIYSKPRILSTEHSSTSSSIFLKSKPDAIMNIDISLESTALSFSLLDENGFVKEIWNDDDFVPDTCFSEETTLNIENSFIKSVKEHLKDKSNISSRELSKGIENILNFESRSKDLLASTQQQVYIKAFVSTYMIYINDIISRSLPKIIANNANLKIGYYINIDNMLLKRLFGMEDNLRDVIYASNLVQKDDSSKKLRIATHAEGLFLVIQQSFNLQFPLKSFFLVAQLYENYVQLTLNQVVTESGLENEYQEAIIMQEETIPIPNIYDILCRNMWNSITEDSSLILLCDTHKGYDDNELLEIFTLENQAEFTNNLKEHISKNILNKTLNEQKSDTAMIHLSTSCNCEVCLTENDITEISFRPVLQDIISLVFTSLINKQLFGKYRNIQYVFHLIRFNYNPQFQHILMKILEDETDHFLYEERIDTAHYTLPKLSNQLLRPVLQQEPFSYKAFQVGTLYHVYSETYGLGIETRSGHKSYKFKNKMSDSKITSVEEKQLFALFKKEDRIDSTQIKRVFYLSSNTTERFLRTQLFKLGDTIAPKSGVTNNRRGELEYGKLGNIGGPFCLANDFKSGLYSSFIISVLYEGHSSSIYLALKKAGGEIKNDRCVILADPMTLARF</sequence>
<keyword evidence="2" id="KW-1185">Reference proteome</keyword>
<evidence type="ECO:0000313" key="2">
    <source>
        <dbReference type="Proteomes" id="UP001473302"/>
    </source>
</evidence>
<organism evidence="1 2">
    <name type="scientific">Mucor flavus</name>
    <dbReference type="NCBI Taxonomy" id="439312"/>
    <lineage>
        <taxon>Eukaryota</taxon>
        <taxon>Fungi</taxon>
        <taxon>Fungi incertae sedis</taxon>
        <taxon>Mucoromycota</taxon>
        <taxon>Mucoromycotina</taxon>
        <taxon>Mucoromycetes</taxon>
        <taxon>Mucorales</taxon>
        <taxon>Mucorineae</taxon>
        <taxon>Mucoraceae</taxon>
        <taxon>Mucor</taxon>
    </lineage>
</organism>
<evidence type="ECO:0000313" key="1">
    <source>
        <dbReference type="EMBL" id="GAA5816210.1"/>
    </source>
</evidence>
<reference evidence="1 2" key="1">
    <citation type="submission" date="2024-04" db="EMBL/GenBank/DDBJ databases">
        <title>genome sequences of Mucor flavus KT1a and Helicostylum pulchrum KT1b strains isolated from the surface of a dry-aged beef.</title>
        <authorList>
            <person name="Toyotome T."/>
            <person name="Hosono M."/>
            <person name="Torimaru M."/>
            <person name="Fukuda K."/>
            <person name="Mikami N."/>
        </authorList>
    </citation>
    <scope>NUCLEOTIDE SEQUENCE [LARGE SCALE GENOMIC DNA]</scope>
    <source>
        <strain evidence="1 2">KT1a</strain>
    </source>
</reference>
<gene>
    <name evidence="1" type="ORF">MFLAVUS_009736</name>
</gene>
<accession>A0ABP9ZAR8</accession>
<proteinExistence type="predicted"/>